<dbReference type="PANTHER" id="PTHR35091:SF2">
    <property type="entry name" value="FLAGELLAR PROTEIN FLIL"/>
    <property type="match status" value="1"/>
</dbReference>
<evidence type="ECO:0000313" key="12">
    <source>
        <dbReference type="EMBL" id="GGO87877.1"/>
    </source>
</evidence>
<organism evidence="12 13">
    <name type="scientific">Marinobacterium nitratireducens</name>
    <dbReference type="NCBI Taxonomy" id="518897"/>
    <lineage>
        <taxon>Bacteria</taxon>
        <taxon>Pseudomonadati</taxon>
        <taxon>Pseudomonadota</taxon>
        <taxon>Gammaproteobacteria</taxon>
        <taxon>Oceanospirillales</taxon>
        <taxon>Oceanospirillaceae</taxon>
        <taxon>Marinobacterium</taxon>
    </lineage>
</organism>
<evidence type="ECO:0000256" key="5">
    <source>
        <dbReference type="ARBA" id="ARBA00022500"/>
    </source>
</evidence>
<name>A0A917ZNG7_9GAMM</name>
<gene>
    <name evidence="12" type="ORF">GCM10011348_42070</name>
</gene>
<evidence type="ECO:0000256" key="3">
    <source>
        <dbReference type="ARBA" id="ARBA00008281"/>
    </source>
</evidence>
<dbReference type="InterPro" id="IPR005503">
    <property type="entry name" value="FliL"/>
</dbReference>
<evidence type="ECO:0000256" key="10">
    <source>
        <dbReference type="RuleBase" id="RU364125"/>
    </source>
</evidence>
<dbReference type="GO" id="GO:0005886">
    <property type="term" value="C:plasma membrane"/>
    <property type="evidence" value="ECO:0007669"/>
    <property type="project" value="UniProtKB-SubCell"/>
</dbReference>
<dbReference type="GO" id="GO:0006935">
    <property type="term" value="P:chemotaxis"/>
    <property type="evidence" value="ECO:0007669"/>
    <property type="project" value="UniProtKB-KW"/>
</dbReference>
<evidence type="ECO:0000256" key="9">
    <source>
        <dbReference type="ARBA" id="ARBA00023136"/>
    </source>
</evidence>
<keyword evidence="13" id="KW-1185">Reference proteome</keyword>
<dbReference type="EMBL" id="BMLT01000014">
    <property type="protein sequence ID" value="GGO87877.1"/>
    <property type="molecule type" value="Genomic_DNA"/>
</dbReference>
<dbReference type="GO" id="GO:0009425">
    <property type="term" value="C:bacterial-type flagellum basal body"/>
    <property type="evidence" value="ECO:0007669"/>
    <property type="project" value="InterPro"/>
</dbReference>
<comment type="caution">
    <text evidence="12">The sequence shown here is derived from an EMBL/GenBank/DDBJ whole genome shotgun (WGS) entry which is preliminary data.</text>
</comment>
<comment type="subcellular location">
    <subcellularLocation>
        <location evidence="10">Cell inner membrane</location>
    </subcellularLocation>
    <subcellularLocation>
        <location evidence="2">Cell membrane</location>
        <topology evidence="2">Single-pass membrane protein</topology>
    </subcellularLocation>
</comment>
<sequence>MRKVFSGLLLVLALLPLAGRAEEPAQDDYVSYIELKPFVANFISDGPIRFVKCDISIQVSSPEGLNAVNYHLPRIRNDIVFLLSAQREEDLASVEAQQRLSRMALEKVQAVLVVEEGEPYADDLFFTSFVIQ</sequence>
<proteinExistence type="inferred from homology"/>
<evidence type="ECO:0000256" key="11">
    <source>
        <dbReference type="SAM" id="SignalP"/>
    </source>
</evidence>
<evidence type="ECO:0000256" key="6">
    <source>
        <dbReference type="ARBA" id="ARBA00022692"/>
    </source>
</evidence>
<evidence type="ECO:0000256" key="1">
    <source>
        <dbReference type="ARBA" id="ARBA00002254"/>
    </source>
</evidence>
<dbReference type="Pfam" id="PF03748">
    <property type="entry name" value="FliL"/>
    <property type="match status" value="1"/>
</dbReference>
<dbReference type="Proteomes" id="UP000599578">
    <property type="component" value="Unassembled WGS sequence"/>
</dbReference>
<evidence type="ECO:0000256" key="8">
    <source>
        <dbReference type="ARBA" id="ARBA00022989"/>
    </source>
</evidence>
<keyword evidence="6" id="KW-0812">Transmembrane</keyword>
<dbReference type="GO" id="GO:0071978">
    <property type="term" value="P:bacterial-type flagellum-dependent swarming motility"/>
    <property type="evidence" value="ECO:0007669"/>
    <property type="project" value="TreeGrafter"/>
</dbReference>
<keyword evidence="7 10" id="KW-0283">Flagellar rotation</keyword>
<reference evidence="12 13" key="1">
    <citation type="journal article" date="2014" name="Int. J. Syst. Evol. Microbiol.">
        <title>Complete genome sequence of Corynebacterium casei LMG S-19264T (=DSM 44701T), isolated from a smear-ripened cheese.</title>
        <authorList>
            <consortium name="US DOE Joint Genome Institute (JGI-PGF)"/>
            <person name="Walter F."/>
            <person name="Albersmeier A."/>
            <person name="Kalinowski J."/>
            <person name="Ruckert C."/>
        </authorList>
    </citation>
    <scope>NUCLEOTIDE SEQUENCE [LARGE SCALE GENOMIC DNA]</scope>
    <source>
        <strain evidence="12 13">CGMCC 1.7286</strain>
    </source>
</reference>
<evidence type="ECO:0000256" key="4">
    <source>
        <dbReference type="ARBA" id="ARBA00022475"/>
    </source>
</evidence>
<evidence type="ECO:0000256" key="7">
    <source>
        <dbReference type="ARBA" id="ARBA00022779"/>
    </source>
</evidence>
<keyword evidence="10" id="KW-0997">Cell inner membrane</keyword>
<dbReference type="AlphaFoldDB" id="A0A917ZNG7"/>
<dbReference type="PANTHER" id="PTHR35091">
    <property type="entry name" value="FLAGELLAR PROTEIN FLIL"/>
    <property type="match status" value="1"/>
</dbReference>
<keyword evidence="11" id="KW-0732">Signal</keyword>
<comment type="similarity">
    <text evidence="3 10">Belongs to the FliL family.</text>
</comment>
<keyword evidence="9 10" id="KW-0472">Membrane</keyword>
<feature type="chain" id="PRO_5037849835" description="Flagellar protein FliL" evidence="11">
    <location>
        <begin position="22"/>
        <end position="132"/>
    </location>
</feature>
<keyword evidence="4" id="KW-1003">Cell membrane</keyword>
<feature type="signal peptide" evidence="11">
    <location>
        <begin position="1"/>
        <end position="21"/>
    </location>
</feature>
<accession>A0A917ZNG7</accession>
<evidence type="ECO:0000256" key="2">
    <source>
        <dbReference type="ARBA" id="ARBA00004162"/>
    </source>
</evidence>
<keyword evidence="5 10" id="KW-0145">Chemotaxis</keyword>
<comment type="function">
    <text evidence="1 10">Controls the rotational direction of flagella during chemotaxis.</text>
</comment>
<keyword evidence="8" id="KW-1133">Transmembrane helix</keyword>
<protein>
    <recommendedName>
        <fullName evidence="10">Flagellar protein FliL</fullName>
    </recommendedName>
</protein>
<evidence type="ECO:0000313" key="13">
    <source>
        <dbReference type="Proteomes" id="UP000599578"/>
    </source>
</evidence>